<dbReference type="Proteomes" id="UP001139981">
    <property type="component" value="Unassembled WGS sequence"/>
</dbReference>
<name>A0ACC1M3I6_9FUNG</name>
<organism evidence="1 2">
    <name type="scientific">Coemansia aciculifera</name>
    <dbReference type="NCBI Taxonomy" id="417176"/>
    <lineage>
        <taxon>Eukaryota</taxon>
        <taxon>Fungi</taxon>
        <taxon>Fungi incertae sedis</taxon>
        <taxon>Zoopagomycota</taxon>
        <taxon>Kickxellomycotina</taxon>
        <taxon>Kickxellomycetes</taxon>
        <taxon>Kickxellales</taxon>
        <taxon>Kickxellaceae</taxon>
        <taxon>Coemansia</taxon>
    </lineage>
</organism>
<sequence>MAGMSYPTTKPNGPMSSRDWMTGGDSNNNNNMRGAGDKRISSAGNRPEVGETPTAASSSATVAAKTGGETENFNIHGPTPSGGALAGFTDSVDEWARLLQPTKTAGLPELLDRTHTAPEAVFGPPTLEAKQSHPDSQVVAVDSYAADSYNTLAAGDAPGKISEDVWQLVESLSVAEKAGQMQQIHVGQLLDSAGRVNVTAVDYWISERKVGSVIAPPAEYSAGALANVTNFVQQVALAQGSRIPLLFGLQQPTIRNAAVFPLGIATAATFDPRFAYDGGRVAAKDARAAGFQWALAPSAALGVDKRSVAGAVGFGEDPTLGSAMLKAAVRGLQGEYKTDRGRVAACIADFIGSGNTQAGLIPDSLLLEYYLPGAEAAIGAGAATAMQGAASINGEAVGVSGYYLRRLLRDRMSFRGVMVSDHTADSSLLRSMTAANATDATFLALNNTSVDISAGDVGTGFSRTAWELVRAGAVAEDRITESAARIVQLKKDLGLFDAPFADPLLRETVGSKQDVEAARAVVRESVTLLKNAGGVLPLTKNDRVLFIGPHLNSTALLSGNTLVDGGVAGDSVLQGVKHVTGREPVFHAGWALDGSEPLPQQMEALIRVARQADKIVVGLGDTAQSDESSLELDAVQARVVAQLASAVRRPIIALLVEARPRIVRDLVPSLSGVLTAYVPGSHGGRPIAEILYGHAAPSGRLPFTYPRFERQARDTIWQTQRAEYAPQWPFAFGLGYAPLTYSNLTVSSDRLSPGSPVKVTVSVRNDGLVDQKETVTLFSSQEFRTGYEPELYRLRRFEKVEVKRGMVALVEFTLTAEDLAYYNRALERVIDQGPVNLTVAAMTSNERSISINLSA</sequence>
<gene>
    <name evidence="1" type="ORF">IWW38_003054</name>
</gene>
<dbReference type="EMBL" id="JANBVB010000641">
    <property type="protein sequence ID" value="KAJ2892876.1"/>
    <property type="molecule type" value="Genomic_DNA"/>
</dbReference>
<reference evidence="1" key="1">
    <citation type="submission" date="2022-07" db="EMBL/GenBank/DDBJ databases">
        <title>Phylogenomic reconstructions and comparative analyses of Kickxellomycotina fungi.</title>
        <authorList>
            <person name="Reynolds N.K."/>
            <person name="Stajich J.E."/>
            <person name="Barry K."/>
            <person name="Grigoriev I.V."/>
            <person name="Crous P."/>
            <person name="Smith M.E."/>
        </authorList>
    </citation>
    <scope>NUCLEOTIDE SEQUENCE</scope>
    <source>
        <strain evidence="1">CBS 190363</strain>
    </source>
</reference>
<proteinExistence type="predicted"/>
<evidence type="ECO:0000313" key="2">
    <source>
        <dbReference type="Proteomes" id="UP001139981"/>
    </source>
</evidence>
<comment type="caution">
    <text evidence="1">The sequence shown here is derived from an EMBL/GenBank/DDBJ whole genome shotgun (WGS) entry which is preliminary data.</text>
</comment>
<protein>
    <submittedName>
        <fullName evidence="1">Uncharacterized protein</fullName>
    </submittedName>
</protein>
<evidence type="ECO:0000313" key="1">
    <source>
        <dbReference type="EMBL" id="KAJ2892876.1"/>
    </source>
</evidence>
<keyword evidence="2" id="KW-1185">Reference proteome</keyword>
<accession>A0ACC1M3I6</accession>